<proteinExistence type="predicted"/>
<gene>
    <name evidence="2" type="ORF">GC098_11320</name>
</gene>
<evidence type="ECO:0008006" key="4">
    <source>
        <dbReference type="Google" id="ProtNLM"/>
    </source>
</evidence>
<dbReference type="RefSeq" id="WP_171643321.1">
    <property type="nucleotide sequence ID" value="NZ_WHOA01000086.1"/>
</dbReference>
<name>A0ABX1XVL8_9BACL</name>
<evidence type="ECO:0000313" key="2">
    <source>
        <dbReference type="EMBL" id="NOU72001.1"/>
    </source>
</evidence>
<dbReference type="Proteomes" id="UP000616779">
    <property type="component" value="Unassembled WGS sequence"/>
</dbReference>
<accession>A0ABX1XVL8</accession>
<protein>
    <recommendedName>
        <fullName evidence="4">Spore coat protein</fullName>
    </recommendedName>
</protein>
<evidence type="ECO:0000313" key="3">
    <source>
        <dbReference type="Proteomes" id="UP000616779"/>
    </source>
</evidence>
<organism evidence="2 3">
    <name type="scientific">Paenibacillus phytorum</name>
    <dbReference type="NCBI Taxonomy" id="2654977"/>
    <lineage>
        <taxon>Bacteria</taxon>
        <taxon>Bacillati</taxon>
        <taxon>Bacillota</taxon>
        <taxon>Bacilli</taxon>
        <taxon>Bacillales</taxon>
        <taxon>Paenibacillaceae</taxon>
        <taxon>Paenibacillus</taxon>
    </lineage>
</organism>
<sequence>MAMIPGIGLPGSGFGFAPGLGLGGPSSGFGFAPGLGFGGPGLGLHSVKSNKKLSKKISKKR</sequence>
<feature type="compositionally biased region" description="Basic residues" evidence="1">
    <location>
        <begin position="48"/>
        <end position="61"/>
    </location>
</feature>
<evidence type="ECO:0000256" key="1">
    <source>
        <dbReference type="SAM" id="MobiDB-lite"/>
    </source>
</evidence>
<dbReference type="EMBL" id="WHOA01000086">
    <property type="protein sequence ID" value="NOU72001.1"/>
    <property type="molecule type" value="Genomic_DNA"/>
</dbReference>
<reference evidence="2 3" key="1">
    <citation type="submission" date="2019-10" db="EMBL/GenBank/DDBJ databases">
        <title>Description of Paenibacillus terrestris sp. nov.</title>
        <authorList>
            <person name="Carlier A."/>
            <person name="Qi S."/>
        </authorList>
    </citation>
    <scope>NUCLEOTIDE SEQUENCE [LARGE SCALE GENOMIC DNA]</scope>
    <source>
        <strain evidence="2 3">LMG 31458</strain>
    </source>
</reference>
<keyword evidence="3" id="KW-1185">Reference proteome</keyword>
<feature type="region of interest" description="Disordered" evidence="1">
    <location>
        <begin position="41"/>
        <end position="61"/>
    </location>
</feature>
<comment type="caution">
    <text evidence="2">The sequence shown here is derived from an EMBL/GenBank/DDBJ whole genome shotgun (WGS) entry which is preliminary data.</text>
</comment>